<dbReference type="EMBL" id="BMIY01000013">
    <property type="protein sequence ID" value="GFZ82401.1"/>
    <property type="molecule type" value="Genomic_DNA"/>
</dbReference>
<evidence type="ECO:0000256" key="2">
    <source>
        <dbReference type="ARBA" id="ARBA00002876"/>
    </source>
</evidence>
<dbReference type="Gene3D" id="3.10.290.10">
    <property type="entry name" value="RNA-binding S4 domain"/>
    <property type="match status" value="1"/>
</dbReference>
<dbReference type="GO" id="GO:0003723">
    <property type="term" value="F:RNA binding"/>
    <property type="evidence" value="ECO:0007669"/>
    <property type="project" value="UniProtKB-KW"/>
</dbReference>
<dbReference type="Pfam" id="PF01479">
    <property type="entry name" value="S4"/>
    <property type="match status" value="1"/>
</dbReference>
<dbReference type="PANTHER" id="PTHR21600">
    <property type="entry name" value="MITOCHONDRIAL RNA PSEUDOURIDINE SYNTHASE"/>
    <property type="match status" value="1"/>
</dbReference>
<dbReference type="InterPro" id="IPR006224">
    <property type="entry name" value="PsdUridine_synth_RluA-like_CS"/>
</dbReference>
<proteinExistence type="inferred from homology"/>
<dbReference type="InterPro" id="IPR002942">
    <property type="entry name" value="S4_RNA-bd"/>
</dbReference>
<reference evidence="12" key="1">
    <citation type="journal article" date="2014" name="Int. J. Syst. Evol. Microbiol.">
        <title>Complete genome sequence of Corynebacterium casei LMG S-19264T (=DSM 44701T), isolated from a smear-ripened cheese.</title>
        <authorList>
            <consortium name="US DOE Joint Genome Institute (JGI-PGF)"/>
            <person name="Walter F."/>
            <person name="Albersmeier A."/>
            <person name="Kalinowski J."/>
            <person name="Ruckert C."/>
        </authorList>
    </citation>
    <scope>NUCLEOTIDE SEQUENCE</scope>
    <source>
        <strain evidence="12">CGMCC 1.15425</strain>
    </source>
</reference>
<dbReference type="InterPro" id="IPR020103">
    <property type="entry name" value="PsdUridine_synth_cat_dom_sf"/>
</dbReference>
<dbReference type="Pfam" id="PF00849">
    <property type="entry name" value="PseudoU_synth_2"/>
    <property type="match status" value="1"/>
</dbReference>
<dbReference type="EC" id="5.4.99.-" evidence="9"/>
<dbReference type="GO" id="GO:0160141">
    <property type="term" value="F:23S rRNA pseudouridine(955/2504/2580) synthase activity"/>
    <property type="evidence" value="ECO:0007669"/>
    <property type="project" value="UniProtKB-EC"/>
</dbReference>
<feature type="region of interest" description="Disordered" evidence="10">
    <location>
        <begin position="1"/>
        <end position="23"/>
    </location>
</feature>
<dbReference type="InterPro" id="IPR006145">
    <property type="entry name" value="PsdUridine_synth_RsuA/RluA"/>
</dbReference>
<accession>A0A916QMA6</accession>
<keyword evidence="13" id="KW-1185">Reference proteome</keyword>
<evidence type="ECO:0000259" key="11">
    <source>
        <dbReference type="SMART" id="SM00363"/>
    </source>
</evidence>
<feature type="compositionally biased region" description="Basic and acidic residues" evidence="10">
    <location>
        <begin position="1"/>
        <end position="10"/>
    </location>
</feature>
<organism evidence="12 13">
    <name type="scientific">Pseudohongiella nitratireducens</name>
    <dbReference type="NCBI Taxonomy" id="1768907"/>
    <lineage>
        <taxon>Bacteria</taxon>
        <taxon>Pseudomonadati</taxon>
        <taxon>Pseudomonadota</taxon>
        <taxon>Gammaproteobacteria</taxon>
        <taxon>Pseudomonadales</taxon>
        <taxon>Pseudohongiellaceae</taxon>
        <taxon>Pseudohongiella</taxon>
    </lineage>
</organism>
<evidence type="ECO:0000256" key="8">
    <source>
        <dbReference type="PROSITE-ProRule" id="PRU00182"/>
    </source>
</evidence>
<comment type="caution">
    <text evidence="12">The sequence shown here is derived from an EMBL/GenBank/DDBJ whole genome shotgun (WGS) entry which is preliminary data.</text>
</comment>
<dbReference type="PROSITE" id="PS01129">
    <property type="entry name" value="PSI_RLU"/>
    <property type="match status" value="1"/>
</dbReference>
<keyword evidence="5 8" id="KW-0694">RNA-binding</keyword>
<dbReference type="RefSeq" id="WP_188619156.1">
    <property type="nucleotide sequence ID" value="NZ_BMIY01000013.1"/>
</dbReference>
<feature type="domain" description="RNA-binding S4" evidence="11">
    <location>
        <begin position="37"/>
        <end position="96"/>
    </location>
</feature>
<evidence type="ECO:0000256" key="9">
    <source>
        <dbReference type="RuleBase" id="RU362028"/>
    </source>
</evidence>
<evidence type="ECO:0000313" key="13">
    <source>
        <dbReference type="Proteomes" id="UP000627715"/>
    </source>
</evidence>
<comment type="catalytic activity">
    <reaction evidence="9">
        <text>a uridine in RNA = a pseudouridine in RNA</text>
        <dbReference type="Rhea" id="RHEA:48348"/>
        <dbReference type="Rhea" id="RHEA-COMP:12068"/>
        <dbReference type="Rhea" id="RHEA-COMP:12069"/>
        <dbReference type="ChEBI" id="CHEBI:65314"/>
        <dbReference type="ChEBI" id="CHEBI:65315"/>
    </reaction>
</comment>
<evidence type="ECO:0000256" key="5">
    <source>
        <dbReference type="ARBA" id="ARBA00022884"/>
    </source>
</evidence>
<protein>
    <recommendedName>
        <fullName evidence="9">Pseudouridine synthase</fullName>
        <ecNumber evidence="9">5.4.99.-</ecNumber>
    </recommendedName>
</protein>
<dbReference type="InterPro" id="IPR050188">
    <property type="entry name" value="RluA_PseudoU_synthase"/>
</dbReference>
<dbReference type="AlphaFoldDB" id="A0A916QMA6"/>
<dbReference type="Gene3D" id="3.30.2350.10">
    <property type="entry name" value="Pseudouridine synthase"/>
    <property type="match status" value="1"/>
</dbReference>
<dbReference type="PROSITE" id="PS50889">
    <property type="entry name" value="S4"/>
    <property type="match status" value="1"/>
</dbReference>
<dbReference type="PANTHER" id="PTHR21600:SF92">
    <property type="entry name" value="RIBOSOMAL LARGE SUBUNIT PSEUDOURIDINE SYNTHASE C"/>
    <property type="match status" value="1"/>
</dbReference>
<evidence type="ECO:0000256" key="6">
    <source>
        <dbReference type="ARBA" id="ARBA00023235"/>
    </source>
</evidence>
<keyword evidence="6 9" id="KW-0413">Isomerase</keyword>
<evidence type="ECO:0000256" key="1">
    <source>
        <dbReference type="ARBA" id="ARBA00000381"/>
    </source>
</evidence>
<dbReference type="InterPro" id="IPR036986">
    <property type="entry name" value="S4_RNA-bd_sf"/>
</dbReference>
<evidence type="ECO:0000256" key="3">
    <source>
        <dbReference type="ARBA" id="ARBA00010876"/>
    </source>
</evidence>
<comment type="similarity">
    <text evidence="3 9">Belongs to the pseudouridine synthase RluA family.</text>
</comment>
<gene>
    <name evidence="12" type="ORF">GCM10011403_27290</name>
</gene>
<dbReference type="SUPFAM" id="SSF55120">
    <property type="entry name" value="Pseudouridine synthase"/>
    <property type="match status" value="1"/>
</dbReference>
<dbReference type="GO" id="GO:0000455">
    <property type="term" value="P:enzyme-directed rRNA pseudouridine synthesis"/>
    <property type="evidence" value="ECO:0007669"/>
    <property type="project" value="UniProtKB-ARBA"/>
</dbReference>
<dbReference type="CDD" id="cd00165">
    <property type="entry name" value="S4"/>
    <property type="match status" value="1"/>
</dbReference>
<comment type="function">
    <text evidence="2">Responsible for synthesis of pseudouridine from uracil at positions 955, 2504 and 2580 in 23S ribosomal RNA.</text>
</comment>
<dbReference type="NCBIfam" id="TIGR00005">
    <property type="entry name" value="rluA_subfam"/>
    <property type="match status" value="1"/>
</dbReference>
<dbReference type="SMART" id="SM00363">
    <property type="entry name" value="S4"/>
    <property type="match status" value="1"/>
</dbReference>
<evidence type="ECO:0000256" key="10">
    <source>
        <dbReference type="SAM" id="MobiDB-lite"/>
    </source>
</evidence>
<evidence type="ECO:0000256" key="7">
    <source>
        <dbReference type="PIRSR" id="PIRSR606225-1"/>
    </source>
</evidence>
<dbReference type="SUPFAM" id="SSF55174">
    <property type="entry name" value="Alpha-L RNA-binding motif"/>
    <property type="match status" value="1"/>
</dbReference>
<sequence>MNHTDNKTGMEKVQPGADGENRPRVRFFDVDENSHGQRLDNFLASRLKGVPKSLIYRYIRKDEIRINKKRCKQDTRLTAGDQVRVAPIRISTQQATAAPGAELQAALRSAIVYEDECLIAINKPAGLAVHAGTGSPRGLIESLRHMGGEGSYRELVHRLDKETSGLMLIAKQAKALKKLQDDFRARRVTKVYQALVHGHWPATLNRIDKPLSRRQPTEGERIVVVDKAGKPAETAFRLLKLAGRNSLIEARPKTGRTHQIRVHCQQAGHAIIGDSKYTPAGQSQAEGKELFLHAASLQFTHPLSSEQMTLNAELRPSMSRFIQRYCRT</sequence>
<name>A0A916QMA6_9GAMM</name>
<evidence type="ECO:0000256" key="4">
    <source>
        <dbReference type="ARBA" id="ARBA00022552"/>
    </source>
</evidence>
<keyword evidence="4" id="KW-0698">rRNA processing</keyword>
<dbReference type="Proteomes" id="UP000627715">
    <property type="component" value="Unassembled WGS sequence"/>
</dbReference>
<dbReference type="InterPro" id="IPR006225">
    <property type="entry name" value="PsdUridine_synth_RluC/D"/>
</dbReference>
<feature type="active site" evidence="7">
    <location>
        <position position="160"/>
    </location>
</feature>
<comment type="catalytic activity">
    <reaction evidence="1">
        <text>uridine(955/2504/2580) in 23S rRNA = pseudouridine(955/2504/2580) in 23S rRNA</text>
        <dbReference type="Rhea" id="RHEA:42528"/>
        <dbReference type="Rhea" id="RHEA-COMP:10099"/>
        <dbReference type="Rhea" id="RHEA-COMP:10100"/>
        <dbReference type="ChEBI" id="CHEBI:65314"/>
        <dbReference type="ChEBI" id="CHEBI:65315"/>
        <dbReference type="EC" id="5.4.99.24"/>
    </reaction>
</comment>
<reference evidence="12" key="2">
    <citation type="submission" date="2020-09" db="EMBL/GenBank/DDBJ databases">
        <authorList>
            <person name="Sun Q."/>
            <person name="Zhou Y."/>
        </authorList>
    </citation>
    <scope>NUCLEOTIDE SEQUENCE</scope>
    <source>
        <strain evidence="12">CGMCC 1.15425</strain>
    </source>
</reference>
<evidence type="ECO:0000313" key="12">
    <source>
        <dbReference type="EMBL" id="GFZ82401.1"/>
    </source>
</evidence>
<dbReference type="CDD" id="cd02869">
    <property type="entry name" value="PseudoU_synth_RluA_like"/>
    <property type="match status" value="1"/>
</dbReference>